<sequence>MSEKTMHVGGLIFTFTYPMFHQARSPLHPLPLARSNLVEMAARLARIRGSLGQVQNQAPTTLLLDLLNGPPSSSYSDYYGRSS</sequence>
<reference evidence="1" key="1">
    <citation type="journal article" date="2023" name="Plant J.">
        <title>Genome sequences and population genomics provide insights into the demographic history, inbreeding, and mutation load of two 'living fossil' tree species of Dipteronia.</title>
        <authorList>
            <person name="Feng Y."/>
            <person name="Comes H.P."/>
            <person name="Chen J."/>
            <person name="Zhu S."/>
            <person name="Lu R."/>
            <person name="Zhang X."/>
            <person name="Li P."/>
            <person name="Qiu J."/>
            <person name="Olsen K.M."/>
            <person name="Qiu Y."/>
        </authorList>
    </citation>
    <scope>NUCLEOTIDE SEQUENCE</scope>
    <source>
        <strain evidence="1">KIB01</strain>
    </source>
</reference>
<gene>
    <name evidence="1" type="ORF">Ddye_021690</name>
</gene>
<evidence type="ECO:0000313" key="2">
    <source>
        <dbReference type="Proteomes" id="UP001280121"/>
    </source>
</evidence>
<protein>
    <submittedName>
        <fullName evidence="1">Uncharacterized protein</fullName>
    </submittedName>
</protein>
<proteinExistence type="predicted"/>
<accession>A0AAD9U348</accession>
<comment type="caution">
    <text evidence="1">The sequence shown here is derived from an EMBL/GenBank/DDBJ whole genome shotgun (WGS) entry which is preliminary data.</text>
</comment>
<name>A0AAD9U348_9ROSI</name>
<organism evidence="1 2">
    <name type="scientific">Dipteronia dyeriana</name>
    <dbReference type="NCBI Taxonomy" id="168575"/>
    <lineage>
        <taxon>Eukaryota</taxon>
        <taxon>Viridiplantae</taxon>
        <taxon>Streptophyta</taxon>
        <taxon>Embryophyta</taxon>
        <taxon>Tracheophyta</taxon>
        <taxon>Spermatophyta</taxon>
        <taxon>Magnoliopsida</taxon>
        <taxon>eudicotyledons</taxon>
        <taxon>Gunneridae</taxon>
        <taxon>Pentapetalae</taxon>
        <taxon>rosids</taxon>
        <taxon>malvids</taxon>
        <taxon>Sapindales</taxon>
        <taxon>Sapindaceae</taxon>
        <taxon>Hippocastanoideae</taxon>
        <taxon>Acereae</taxon>
        <taxon>Dipteronia</taxon>
    </lineage>
</organism>
<dbReference type="AlphaFoldDB" id="A0AAD9U348"/>
<evidence type="ECO:0000313" key="1">
    <source>
        <dbReference type="EMBL" id="KAK2646495.1"/>
    </source>
</evidence>
<dbReference type="Proteomes" id="UP001280121">
    <property type="component" value="Unassembled WGS sequence"/>
</dbReference>
<dbReference type="EMBL" id="JANJYI010000006">
    <property type="protein sequence ID" value="KAK2646495.1"/>
    <property type="molecule type" value="Genomic_DNA"/>
</dbReference>
<keyword evidence="2" id="KW-1185">Reference proteome</keyword>